<dbReference type="Proteomes" id="UP000002274">
    <property type="component" value="Chromosome"/>
</dbReference>
<dbReference type="HOGENOM" id="CLU_196049_0_0_3"/>
<organism evidence="1 2">
    <name type="scientific">Prochlorococcus marinus (strain MIT 9303)</name>
    <dbReference type="NCBI Taxonomy" id="59922"/>
    <lineage>
        <taxon>Bacteria</taxon>
        <taxon>Bacillati</taxon>
        <taxon>Cyanobacteriota</taxon>
        <taxon>Cyanophyceae</taxon>
        <taxon>Synechococcales</taxon>
        <taxon>Prochlorococcaceae</taxon>
        <taxon>Prochlorococcus</taxon>
    </lineage>
</organism>
<reference evidence="1 2" key="1">
    <citation type="journal article" date="2007" name="PLoS Genet.">
        <title>Patterns and implications of gene gain and loss in the evolution of Prochlorococcus.</title>
        <authorList>
            <person name="Kettler G.C."/>
            <person name="Martiny A.C."/>
            <person name="Huang K."/>
            <person name="Zucker J."/>
            <person name="Coleman M.L."/>
            <person name="Rodrigue S."/>
            <person name="Chen F."/>
            <person name="Lapidus A."/>
            <person name="Ferriera S."/>
            <person name="Johnson J."/>
            <person name="Steglich C."/>
            <person name="Church G.M."/>
            <person name="Richardson P."/>
            <person name="Chisholm S.W."/>
        </authorList>
    </citation>
    <scope>NUCLEOTIDE SEQUENCE [LARGE SCALE GENOMIC DNA]</scope>
    <source>
        <strain evidence="1 2">MIT 9303</strain>
    </source>
</reference>
<accession>A2C972</accession>
<dbReference type="KEGG" id="pmf:P9303_12851"/>
<sequence length="80" mass="9056">MMMRANRELELTEPDPAVLDALVTKALELSASAGGELERSCWMVVHEHAHGVKPTEYDIREIDEQLYLKVLETSRSRSVC</sequence>
<evidence type="ECO:0000313" key="2">
    <source>
        <dbReference type="Proteomes" id="UP000002274"/>
    </source>
</evidence>
<dbReference type="EMBL" id="CP000554">
    <property type="protein sequence ID" value="ABM78032.1"/>
    <property type="molecule type" value="Genomic_DNA"/>
</dbReference>
<gene>
    <name evidence="1" type="ordered locus">P9303_12851</name>
</gene>
<dbReference type="AlphaFoldDB" id="A2C972"/>
<dbReference type="RefSeq" id="WP_011825930.1">
    <property type="nucleotide sequence ID" value="NC_008820.1"/>
</dbReference>
<name>A2C972_PROM3</name>
<proteinExistence type="predicted"/>
<dbReference type="BioCyc" id="PMAR59922:G1G80-1115-MONOMER"/>
<protein>
    <submittedName>
        <fullName evidence="1">Uncharacterized protein</fullName>
    </submittedName>
</protein>
<evidence type="ECO:0000313" key="1">
    <source>
        <dbReference type="EMBL" id="ABM78032.1"/>
    </source>
</evidence>